<reference evidence="1 2" key="1">
    <citation type="journal article" date="2018" name="PLoS Genet.">
        <title>Population sequencing reveals clonal diversity and ancestral inbreeding in the grapevine cultivar Chardonnay.</title>
        <authorList>
            <person name="Roach M.J."/>
            <person name="Johnson D.L."/>
            <person name="Bohlmann J."/>
            <person name="van Vuuren H.J."/>
            <person name="Jones S.J."/>
            <person name="Pretorius I.S."/>
            <person name="Schmidt S.A."/>
            <person name="Borneman A.R."/>
        </authorList>
    </citation>
    <scope>NUCLEOTIDE SEQUENCE [LARGE SCALE GENOMIC DNA]</scope>
    <source>
        <strain evidence="2">cv. Chardonnay</strain>
        <tissue evidence="1">Leaf</tissue>
    </source>
</reference>
<evidence type="ECO:0000313" key="1">
    <source>
        <dbReference type="EMBL" id="RVW33024.1"/>
    </source>
</evidence>
<sequence>MLESAPFATPMVVKDISSNSAPVNAILFRNMVGALQYFTFTRLDITFVVNKVSQFLDWASCTTTKRSITGFYTFLGSNCIFGMPRNNPATVSPSSIEVEYRSMASTIV</sequence>
<organism evidence="1 2">
    <name type="scientific">Vitis vinifera</name>
    <name type="common">Grape</name>
    <dbReference type="NCBI Taxonomy" id="29760"/>
    <lineage>
        <taxon>Eukaryota</taxon>
        <taxon>Viridiplantae</taxon>
        <taxon>Streptophyta</taxon>
        <taxon>Embryophyta</taxon>
        <taxon>Tracheophyta</taxon>
        <taxon>Spermatophyta</taxon>
        <taxon>Magnoliopsida</taxon>
        <taxon>eudicotyledons</taxon>
        <taxon>Gunneridae</taxon>
        <taxon>Pentapetalae</taxon>
        <taxon>rosids</taxon>
        <taxon>Vitales</taxon>
        <taxon>Vitaceae</taxon>
        <taxon>Viteae</taxon>
        <taxon>Vitis</taxon>
    </lineage>
</organism>
<dbReference type="AlphaFoldDB" id="A0A438DC45"/>
<accession>A0A438DC45</accession>
<evidence type="ECO:0000313" key="2">
    <source>
        <dbReference type="Proteomes" id="UP000288805"/>
    </source>
</evidence>
<name>A0A438DC45_VITVI</name>
<dbReference type="EMBL" id="QGNW01001696">
    <property type="protein sequence ID" value="RVW33024.1"/>
    <property type="molecule type" value="Genomic_DNA"/>
</dbReference>
<protein>
    <submittedName>
        <fullName evidence="1">Uncharacterized protein</fullName>
    </submittedName>
</protein>
<proteinExistence type="predicted"/>
<gene>
    <name evidence="1" type="ORF">CK203_101240</name>
</gene>
<dbReference type="PANTHER" id="PTHR11439">
    <property type="entry name" value="GAG-POL-RELATED RETROTRANSPOSON"/>
    <property type="match status" value="1"/>
</dbReference>
<dbReference type="Proteomes" id="UP000288805">
    <property type="component" value="Unassembled WGS sequence"/>
</dbReference>
<dbReference type="PANTHER" id="PTHR11439:SF463">
    <property type="entry name" value="REVERSE TRANSCRIPTASE TY1_COPIA-TYPE DOMAIN-CONTAINING PROTEIN"/>
    <property type="match status" value="1"/>
</dbReference>
<comment type="caution">
    <text evidence="1">The sequence shown here is derived from an EMBL/GenBank/DDBJ whole genome shotgun (WGS) entry which is preliminary data.</text>
</comment>